<dbReference type="FunFam" id="1.10.630.10:FF:000018">
    <property type="entry name" value="Cytochrome P450 monooxygenase"/>
    <property type="match status" value="1"/>
</dbReference>
<keyword evidence="6" id="KW-0442">Lipid degradation</keyword>
<evidence type="ECO:0000256" key="10">
    <source>
        <dbReference type="ARBA" id="ARBA00023098"/>
    </source>
</evidence>
<evidence type="ECO:0000256" key="11">
    <source>
        <dbReference type="ARBA" id="ARBA00023166"/>
    </source>
</evidence>
<evidence type="ECO:0000256" key="13">
    <source>
        <dbReference type="ARBA" id="ARBA00049645"/>
    </source>
</evidence>
<evidence type="ECO:0000256" key="3">
    <source>
        <dbReference type="ARBA" id="ARBA00022548"/>
    </source>
</evidence>
<dbReference type="GO" id="GO:0008203">
    <property type="term" value="P:cholesterol metabolic process"/>
    <property type="evidence" value="ECO:0007669"/>
    <property type="project" value="UniProtKB-KW"/>
</dbReference>
<keyword evidence="3" id="KW-0153">Cholesterol metabolism</keyword>
<keyword evidence="5 18" id="KW-0479">Metal-binding</keyword>
<evidence type="ECO:0000256" key="9">
    <source>
        <dbReference type="ARBA" id="ARBA00023033"/>
    </source>
</evidence>
<dbReference type="SUPFAM" id="SSF48264">
    <property type="entry name" value="Cytochrome P450"/>
    <property type="match status" value="1"/>
</dbReference>
<protein>
    <recommendedName>
        <fullName evidence="14">Steroid C26-monooxygenase</fullName>
    </recommendedName>
    <alternativeName>
        <fullName evidence="15">Cholest-4-en-3-one C26-monooxygenase</fullName>
    </alternativeName>
    <alternativeName>
        <fullName evidence="17">Cholesterol C26-monooxygenase</fullName>
    </alternativeName>
    <alternativeName>
        <fullName evidence="16">Steroid C27-monooxygenase</fullName>
    </alternativeName>
</protein>
<dbReference type="InterPro" id="IPR017972">
    <property type="entry name" value="Cyt_P450_CS"/>
</dbReference>
<dbReference type="PANTHER" id="PTHR46696:SF1">
    <property type="entry name" value="CYTOCHROME P450 YJIB-RELATED"/>
    <property type="match status" value="1"/>
</dbReference>
<evidence type="ECO:0000313" key="20">
    <source>
        <dbReference type="Proteomes" id="UP000466931"/>
    </source>
</evidence>
<dbReference type="EMBL" id="AP022612">
    <property type="protein sequence ID" value="BBZ33215.1"/>
    <property type="molecule type" value="Genomic_DNA"/>
</dbReference>
<name>A0A7I7XVB2_9MYCO</name>
<dbReference type="Proteomes" id="UP000466931">
    <property type="component" value="Chromosome"/>
</dbReference>
<evidence type="ECO:0000256" key="18">
    <source>
        <dbReference type="RuleBase" id="RU000461"/>
    </source>
</evidence>
<dbReference type="GO" id="GO:0016705">
    <property type="term" value="F:oxidoreductase activity, acting on paired donors, with incorporation or reduction of molecular oxygen"/>
    <property type="evidence" value="ECO:0007669"/>
    <property type="project" value="InterPro"/>
</dbReference>
<evidence type="ECO:0000256" key="12">
    <source>
        <dbReference type="ARBA" id="ARBA00023221"/>
    </source>
</evidence>
<evidence type="ECO:0000256" key="16">
    <source>
        <dbReference type="ARBA" id="ARBA00082981"/>
    </source>
</evidence>
<dbReference type="Pfam" id="PF00067">
    <property type="entry name" value="p450"/>
    <property type="match status" value="1"/>
</dbReference>
<reference evidence="19" key="2">
    <citation type="submission" date="2020-02" db="EMBL/GenBank/DDBJ databases">
        <authorList>
            <person name="Matsumoto Y."/>
            <person name="Motooka D."/>
            <person name="Nakamura S."/>
        </authorList>
    </citation>
    <scope>NUCLEOTIDE SEQUENCE</scope>
    <source>
        <strain evidence="19">JCM 13671</strain>
    </source>
</reference>
<keyword evidence="4 18" id="KW-0349">Heme</keyword>
<evidence type="ECO:0000256" key="2">
    <source>
        <dbReference type="ARBA" id="ARBA00010617"/>
    </source>
</evidence>
<keyword evidence="11" id="KW-1207">Sterol metabolism</keyword>
<dbReference type="PRINTS" id="PR00359">
    <property type="entry name" value="BP450"/>
</dbReference>
<evidence type="ECO:0000256" key="1">
    <source>
        <dbReference type="ARBA" id="ARBA00001971"/>
    </source>
</evidence>
<evidence type="ECO:0000256" key="17">
    <source>
        <dbReference type="ARBA" id="ARBA00083909"/>
    </source>
</evidence>
<gene>
    <name evidence="19" type="ORF">MCNF_18200</name>
</gene>
<comment type="pathway">
    <text evidence="13">Steroid metabolism; cholesterol degradation.</text>
</comment>
<sequence length="400" mass="43672">MSTAAISDLAYDHLDDPEAAHREIRTARERGPIAMGPHGLEVLSHDLVRAVMRDDRFMVPKGFALAPQGVTSGPLWDRAANSLLCLDGAEHHRLRRLVAQAFTPKSAARMRAACIDVISGLLDDQPGACDMVTDIARPYPVPIICALLGAPRQDWQRFSAWAEDVLRLFSWDAAANQDAILTAWSELDAHVDGMIADRREHLTDDLLSDLIRCEDGGDRLSHDELLMLAGGLLMAGTDTTRNQLGAAIEDLCDHPDQWRLLHENPELAPRAVEELIRHRPIVFSTLRVTTEDVELAGHRVPAGTTVLANTASANRDPAVHDDPDHLDITREGAAPILTFGSGIHYCLGVHLAKLELSEALVTITARIPEPRVIARHPWKPLSGITGPTSLPVEFAHAEAA</sequence>
<keyword evidence="20" id="KW-1185">Reference proteome</keyword>
<evidence type="ECO:0000256" key="14">
    <source>
        <dbReference type="ARBA" id="ARBA00070775"/>
    </source>
</evidence>
<evidence type="ECO:0000313" key="19">
    <source>
        <dbReference type="EMBL" id="BBZ33215.1"/>
    </source>
</evidence>
<dbReference type="OrthoDB" id="3455208at2"/>
<dbReference type="PROSITE" id="PS00086">
    <property type="entry name" value="CYTOCHROME_P450"/>
    <property type="match status" value="1"/>
</dbReference>
<evidence type="ECO:0000256" key="15">
    <source>
        <dbReference type="ARBA" id="ARBA00079588"/>
    </source>
</evidence>
<dbReference type="InterPro" id="IPR002397">
    <property type="entry name" value="Cyt_P450_B"/>
</dbReference>
<evidence type="ECO:0000256" key="7">
    <source>
        <dbReference type="ARBA" id="ARBA00023002"/>
    </source>
</evidence>
<dbReference type="AlphaFoldDB" id="A0A7I7XVB2"/>
<dbReference type="PRINTS" id="PR00385">
    <property type="entry name" value="P450"/>
</dbReference>
<proteinExistence type="inferred from homology"/>
<dbReference type="GO" id="GO:0004497">
    <property type="term" value="F:monooxygenase activity"/>
    <property type="evidence" value="ECO:0007669"/>
    <property type="project" value="UniProtKB-KW"/>
</dbReference>
<keyword evidence="12" id="KW-0753">Steroid metabolism</keyword>
<keyword evidence="8 18" id="KW-0408">Iron</keyword>
<comment type="cofactor">
    <cofactor evidence="1">
        <name>heme</name>
        <dbReference type="ChEBI" id="CHEBI:30413"/>
    </cofactor>
</comment>
<keyword evidence="10" id="KW-0443">Lipid metabolism</keyword>
<dbReference type="Gene3D" id="1.10.630.10">
    <property type="entry name" value="Cytochrome P450"/>
    <property type="match status" value="1"/>
</dbReference>
<organism evidence="19 20">
    <name type="scientific">Mycolicibacterium confluentis</name>
    <dbReference type="NCBI Taxonomy" id="28047"/>
    <lineage>
        <taxon>Bacteria</taxon>
        <taxon>Bacillati</taxon>
        <taxon>Actinomycetota</taxon>
        <taxon>Actinomycetes</taxon>
        <taxon>Mycobacteriales</taxon>
        <taxon>Mycobacteriaceae</taxon>
        <taxon>Mycolicibacterium</taxon>
    </lineage>
</organism>
<keyword evidence="7 18" id="KW-0560">Oxidoreductase</keyword>
<evidence type="ECO:0000256" key="5">
    <source>
        <dbReference type="ARBA" id="ARBA00022723"/>
    </source>
</evidence>
<dbReference type="GO" id="GO:0020037">
    <property type="term" value="F:heme binding"/>
    <property type="evidence" value="ECO:0007669"/>
    <property type="project" value="InterPro"/>
</dbReference>
<reference evidence="19" key="1">
    <citation type="journal article" date="2019" name="Emerg. Microbes Infect.">
        <title>Comprehensive subspecies identification of 175 nontuberculous mycobacteria species based on 7547 genomic profiles.</title>
        <authorList>
            <person name="Matsumoto Y."/>
            <person name="Kinjo T."/>
            <person name="Motooka D."/>
            <person name="Nabeya D."/>
            <person name="Jung N."/>
            <person name="Uechi K."/>
            <person name="Horii T."/>
            <person name="Iida T."/>
            <person name="Fujita J."/>
            <person name="Nakamura S."/>
        </authorList>
    </citation>
    <scope>NUCLEOTIDE SEQUENCE [LARGE SCALE GENOMIC DNA]</scope>
    <source>
        <strain evidence="19">JCM 13671</strain>
    </source>
</reference>
<evidence type="ECO:0000256" key="8">
    <source>
        <dbReference type="ARBA" id="ARBA00023004"/>
    </source>
</evidence>
<evidence type="ECO:0000256" key="6">
    <source>
        <dbReference type="ARBA" id="ARBA00022963"/>
    </source>
</evidence>
<dbReference type="InterPro" id="IPR001128">
    <property type="entry name" value="Cyt_P450"/>
</dbReference>
<comment type="similarity">
    <text evidence="2 18">Belongs to the cytochrome P450 family.</text>
</comment>
<dbReference type="GO" id="GO:0016042">
    <property type="term" value="P:lipid catabolic process"/>
    <property type="evidence" value="ECO:0007669"/>
    <property type="project" value="UniProtKB-KW"/>
</dbReference>
<accession>A0A7I7XVB2</accession>
<dbReference type="GO" id="GO:0005506">
    <property type="term" value="F:iron ion binding"/>
    <property type="evidence" value="ECO:0007669"/>
    <property type="project" value="InterPro"/>
</dbReference>
<dbReference type="RefSeq" id="WP_085155588.1">
    <property type="nucleotide sequence ID" value="NZ_AP022612.1"/>
</dbReference>
<keyword evidence="9 18" id="KW-0503">Monooxygenase</keyword>
<evidence type="ECO:0000256" key="4">
    <source>
        <dbReference type="ARBA" id="ARBA00022617"/>
    </source>
</evidence>
<dbReference type="InterPro" id="IPR036396">
    <property type="entry name" value="Cyt_P450_sf"/>
</dbReference>
<dbReference type="PANTHER" id="PTHR46696">
    <property type="entry name" value="P450, PUTATIVE (EUROFUNG)-RELATED"/>
    <property type="match status" value="1"/>
</dbReference>